<dbReference type="PANTHER" id="PTHR40370">
    <property type="entry name" value="EXPRESSED PROTEIN"/>
    <property type="match status" value="1"/>
</dbReference>
<comment type="caution">
    <text evidence="3">The sequence shown here is derived from an EMBL/GenBank/DDBJ whole genome shotgun (WGS) entry which is preliminary data.</text>
</comment>
<dbReference type="Gene3D" id="3.30.530.20">
    <property type="match status" value="1"/>
</dbReference>
<sequence length="793" mass="86207">MTSQAIFHVLEPIEWDDISPHSADFTDILDDTIFHGRSIIASLPAAAAPPAKIPLGGHVRLMVEGLRREWKEVKGASGKDDQLGIAVYRLPAADNKGTWFGRRSVDTRVPFDRWKDAFMAEFPEALRTGQVIRGLSAQEQLEDLATDGCHVQVLRMGAQFPGPTAPRDFVAMVLTCESSALSASTQSATATSDATATPTSGRLLRELIVVSKPCDHPASPAVHGTIRGFYESVESIREIEGADGHIAVEWTMVTRSNPGGNVPRFMIERGTPSAICGDAVKFYKWMETVDLSAYEHPPETATKRQGGLLTNSSETLATEKAVPTAAAAEHDSRHAFHSLYPTAQQHNHNHTYHNSQYDSSHLSSPPGSSRRSIQSMRSIADTLEGPPPTFKATCNGTPSVHCSYDSDDDDNESFISALSEPEHFTPSPPSPRRPSSIHSYNHTPERLSTDAPMAIHNGYLSPHRANHTFPIMKAHGTDSLATPTRLSAEWMASTEEIAAAVANSQSKDRLRNHLQNRRQSAHMHSTSMHTPHTKAPRRSQSHHRPRRATTPSASSNQLAASPQRQYAASASAASISSASGSSSRSRSRSDSKSSAAPNSISGSSIKKEHRSLADRLLHRTPSKSKAARKEAERQRKQEAKARRAAEKREEREMKQGIRARHEEEKKARRAAAAALKTQKDASHKRQSSSEGSMGKENNYGTSPVETRPGRAAGTESVPRSVAGGLGSARPMSAVVPGAAAAEDPRVLKLERDTLKEQVVQLRNQNAMLAGRLGQLGLEDDEIKRLAALAPKPR</sequence>
<evidence type="ECO:0000313" key="3">
    <source>
        <dbReference type="EMBL" id="KAL1891137.1"/>
    </source>
</evidence>
<evidence type="ECO:0000256" key="1">
    <source>
        <dbReference type="SAM" id="MobiDB-lite"/>
    </source>
</evidence>
<feature type="compositionally biased region" description="Polar residues" evidence="1">
    <location>
        <begin position="348"/>
        <end position="358"/>
    </location>
</feature>
<gene>
    <name evidence="3" type="primary">SIP3_2</name>
    <name evidence="3" type="ORF">Cpir12675_005072</name>
</gene>
<evidence type="ECO:0000259" key="2">
    <source>
        <dbReference type="Pfam" id="PF11274"/>
    </source>
</evidence>
<feature type="region of interest" description="Disordered" evidence="1">
    <location>
        <begin position="420"/>
        <end position="445"/>
    </location>
</feature>
<feature type="domain" description="DUF3074" evidence="2">
    <location>
        <begin position="99"/>
        <end position="286"/>
    </location>
</feature>
<dbReference type="EMBL" id="JAWDJO010000161">
    <property type="protein sequence ID" value="KAL1891137.1"/>
    <property type="molecule type" value="Genomic_DNA"/>
</dbReference>
<keyword evidence="4" id="KW-1185">Reference proteome</keyword>
<feature type="compositionally biased region" description="Low complexity" evidence="1">
    <location>
        <begin position="559"/>
        <end position="584"/>
    </location>
</feature>
<dbReference type="PANTHER" id="PTHR40370:SF1">
    <property type="entry name" value="DUF3074 DOMAIN-CONTAINING PROTEIN"/>
    <property type="match status" value="1"/>
</dbReference>
<proteinExistence type="predicted"/>
<dbReference type="InterPro" id="IPR023393">
    <property type="entry name" value="START-like_dom_sf"/>
</dbReference>
<organism evidence="3 4">
    <name type="scientific">Ceratocystis pirilliformis</name>
    <dbReference type="NCBI Taxonomy" id="259994"/>
    <lineage>
        <taxon>Eukaryota</taxon>
        <taxon>Fungi</taxon>
        <taxon>Dikarya</taxon>
        <taxon>Ascomycota</taxon>
        <taxon>Pezizomycotina</taxon>
        <taxon>Sordariomycetes</taxon>
        <taxon>Hypocreomycetidae</taxon>
        <taxon>Microascales</taxon>
        <taxon>Ceratocystidaceae</taxon>
        <taxon>Ceratocystis</taxon>
    </lineage>
</organism>
<feature type="compositionally biased region" description="Basic residues" evidence="1">
    <location>
        <begin position="531"/>
        <end position="547"/>
    </location>
</feature>
<accession>A0ABR3YSR8</accession>
<dbReference type="SUPFAM" id="SSF55961">
    <property type="entry name" value="Bet v1-like"/>
    <property type="match status" value="1"/>
</dbReference>
<reference evidence="3 4" key="1">
    <citation type="journal article" date="2024" name="IMA Fungus">
        <title>IMA Genome - F19 : A genome assembly and annotation guide to empower mycologists, including annotated draft genome sequences of Ceratocystis pirilliformis, Diaporthe australafricana, Fusarium ophioides, Paecilomyces lecythidis, and Sporothrix stenoceras.</title>
        <authorList>
            <person name="Aylward J."/>
            <person name="Wilson A.M."/>
            <person name="Visagie C.M."/>
            <person name="Spraker J."/>
            <person name="Barnes I."/>
            <person name="Buitendag C."/>
            <person name="Ceriani C."/>
            <person name="Del Mar Angel L."/>
            <person name="du Plessis D."/>
            <person name="Fuchs T."/>
            <person name="Gasser K."/>
            <person name="Kramer D."/>
            <person name="Li W."/>
            <person name="Munsamy K."/>
            <person name="Piso A."/>
            <person name="Price J.L."/>
            <person name="Sonnekus B."/>
            <person name="Thomas C."/>
            <person name="van der Nest A."/>
            <person name="van Dijk A."/>
            <person name="van Heerden A."/>
            <person name="van Vuuren N."/>
            <person name="Yilmaz N."/>
            <person name="Duong T.A."/>
            <person name="van der Merwe N.A."/>
            <person name="Wingfield M.J."/>
            <person name="Wingfield B.D."/>
        </authorList>
    </citation>
    <scope>NUCLEOTIDE SEQUENCE [LARGE SCALE GENOMIC DNA]</scope>
    <source>
        <strain evidence="3 4">CMW 12675</strain>
    </source>
</reference>
<feature type="region of interest" description="Disordered" evidence="1">
    <location>
        <begin position="348"/>
        <end position="374"/>
    </location>
</feature>
<name>A0ABR3YSR8_9PEZI</name>
<feature type="region of interest" description="Disordered" evidence="1">
    <location>
        <begin position="514"/>
        <end position="730"/>
    </location>
</feature>
<feature type="compositionally biased region" description="Polar residues" evidence="1">
    <location>
        <begin position="549"/>
        <end position="558"/>
    </location>
</feature>
<evidence type="ECO:0000313" key="4">
    <source>
        <dbReference type="Proteomes" id="UP001583280"/>
    </source>
</evidence>
<feature type="compositionally biased region" description="Low complexity" evidence="1">
    <location>
        <begin position="592"/>
        <end position="604"/>
    </location>
</feature>
<protein>
    <submittedName>
        <fullName evidence="3">SNF1-interacting protein</fullName>
    </submittedName>
</protein>
<feature type="compositionally biased region" description="Low complexity" evidence="1">
    <location>
        <begin position="359"/>
        <end position="374"/>
    </location>
</feature>
<dbReference type="InterPro" id="IPR024500">
    <property type="entry name" value="DUF3074"/>
</dbReference>
<dbReference type="Pfam" id="PF11274">
    <property type="entry name" value="DUF3074"/>
    <property type="match status" value="1"/>
</dbReference>
<feature type="compositionally biased region" description="Basic and acidic residues" evidence="1">
    <location>
        <begin position="627"/>
        <end position="666"/>
    </location>
</feature>
<dbReference type="Proteomes" id="UP001583280">
    <property type="component" value="Unassembled WGS sequence"/>
</dbReference>